<evidence type="ECO:0000256" key="1">
    <source>
        <dbReference type="ARBA" id="ARBA00004123"/>
    </source>
</evidence>
<keyword evidence="3" id="KW-0227">DNA damage</keyword>
<dbReference type="STRING" id="1754192.A0A1Y1XIH7"/>
<dbReference type="InterPro" id="IPR018325">
    <property type="entry name" value="Rad4/PNGase_transGLS-fold"/>
</dbReference>
<evidence type="ECO:0000256" key="5">
    <source>
        <dbReference type="ARBA" id="ARBA00023242"/>
    </source>
</evidence>
<reference evidence="10 11" key="1">
    <citation type="submission" date="2016-08" db="EMBL/GenBank/DDBJ databases">
        <title>A Parts List for Fungal Cellulosomes Revealed by Comparative Genomics.</title>
        <authorList>
            <consortium name="DOE Joint Genome Institute"/>
            <person name="Haitjema C.H."/>
            <person name="Gilmore S.P."/>
            <person name="Henske J.K."/>
            <person name="Solomon K.V."/>
            <person name="De Groot R."/>
            <person name="Kuo A."/>
            <person name="Mondo S.J."/>
            <person name="Salamov A.A."/>
            <person name="Labutti K."/>
            <person name="Zhao Z."/>
            <person name="Chiniquy J."/>
            <person name="Barry K."/>
            <person name="Brewer H.M."/>
            <person name="Purvine S.O."/>
            <person name="Wright A.T."/>
            <person name="Boxma B."/>
            <person name="Van Alen T."/>
            <person name="Hackstein J.H."/>
            <person name="Baker S.E."/>
            <person name="Grigoriev I.V."/>
            <person name="O'Malley M.A."/>
        </authorList>
    </citation>
    <scope>NUCLEOTIDE SEQUENCE [LARGE SCALE GENOMIC DNA]</scope>
    <source>
        <strain evidence="10 11">S4</strain>
    </source>
</reference>
<dbReference type="Pfam" id="PF10405">
    <property type="entry name" value="BHD_3"/>
    <property type="match status" value="1"/>
</dbReference>
<evidence type="ECO:0000259" key="8">
    <source>
        <dbReference type="SMART" id="SM01031"/>
    </source>
</evidence>
<evidence type="ECO:0000256" key="4">
    <source>
        <dbReference type="ARBA" id="ARBA00023204"/>
    </source>
</evidence>
<feature type="domain" description="Rad4 beta-hairpin" evidence="8">
    <location>
        <begin position="743"/>
        <end position="813"/>
    </location>
</feature>
<dbReference type="InterPro" id="IPR038765">
    <property type="entry name" value="Papain-like_cys_pep_sf"/>
</dbReference>
<evidence type="ECO:0000313" key="11">
    <source>
        <dbReference type="Proteomes" id="UP000193944"/>
    </source>
</evidence>
<dbReference type="GO" id="GO:0000111">
    <property type="term" value="C:nucleotide-excision repair factor 2 complex"/>
    <property type="evidence" value="ECO:0007669"/>
    <property type="project" value="TreeGrafter"/>
</dbReference>
<keyword evidence="5" id="KW-0539">Nucleus</keyword>
<dbReference type="Pfam" id="PF10403">
    <property type="entry name" value="BHD_1"/>
    <property type="match status" value="1"/>
</dbReference>
<dbReference type="InterPro" id="IPR036985">
    <property type="entry name" value="Transglutaminase-like_sf"/>
</dbReference>
<organism evidence="10 11">
    <name type="scientific">Anaeromyces robustus</name>
    <dbReference type="NCBI Taxonomy" id="1754192"/>
    <lineage>
        <taxon>Eukaryota</taxon>
        <taxon>Fungi</taxon>
        <taxon>Fungi incertae sedis</taxon>
        <taxon>Chytridiomycota</taxon>
        <taxon>Chytridiomycota incertae sedis</taxon>
        <taxon>Neocallimastigomycetes</taxon>
        <taxon>Neocallimastigales</taxon>
        <taxon>Neocallimastigaceae</taxon>
        <taxon>Anaeromyces</taxon>
    </lineage>
</organism>
<dbReference type="GO" id="GO:0006298">
    <property type="term" value="P:mismatch repair"/>
    <property type="evidence" value="ECO:0007669"/>
    <property type="project" value="TreeGrafter"/>
</dbReference>
<dbReference type="InterPro" id="IPR042488">
    <property type="entry name" value="Rad4_BHD3_sf"/>
</dbReference>
<feature type="region of interest" description="Disordered" evidence="6">
    <location>
        <begin position="205"/>
        <end position="279"/>
    </location>
</feature>
<protein>
    <submittedName>
        <fullName evidence="10">Rad4-domain-containing protein</fullName>
    </submittedName>
</protein>
<sequence>MTRELKRVTKDKLNLKRKLNNNYELTTTDKSQNLNNDSIAFGVKRRRKELEIKQLLPLENKKNKYEILKIETQKEKDNNTNDDNNNNKNNNNNKKTKYSKRFLNKNKKDDSPIEEEIIIIDSESDKESDNIIEFENVFEKKNKNKKRNRNKLKSENEFIEIDSNEEEEEEEKEKEKEEIFEEPKKYNFRKRNSNVYNNKVNITKENQLKKNKNKNNKLNNVANKTTNDIKEEKEEEEKTLIKNRKNEGKKSIRKNTKRKRNEINETTEKNNKNEKIENKKIDKEKKKVKENKIVEPENELNLSSEEDKTETSNILNDINISENITIEDNLSEDSENDEDWEQIEISEEKSELSSSDKLLSDKRSITISFDKLEKKKQKKKGINKQDRLLRKDTHKTQILCFLSSCQIWNLWCCSNLIKNLALSVLPEYLLKYNEKNIKSGNIKQLTEIIEELCEWFNDFFGKENIKEIMKLQTTNHNQSTNKKKKNNDKKVLDSKNNKNESDDNVISMDKKNIIKRFEVKNTKILSLFFQKPYWIKEFENSENIYIIIFILFARIIGFQCRFVASLYPIPISFSKKKVNTNEAIKLWCEIYCNKEKKWITVNPLYSPFIYTKAKNYKIKCPKPINYIVTINEDGFIKDRTKLYDKNFYLSTWKLRIEEEWISDMLNNVFNKNCKDDKLKEIIPEDEDPDKQLVFPTSIGGFVNHPLYALERHVKQYEILFSKEPILGYIRNEPIYPRSNVRPVSTEGHWIREGLQIKKGEKPLKYAKSKAYMIKQFRLDYLVKNNMALPKDYELGEEMVPLYGKWQTELYVPAPIIDGKIPKSKYGNIDLFKPHMLPKGAVHLNYNGIIQIAKKLNIDYAEAVTDIDIAGHHYVPVISGIVVTKENAEIILSKYNSFEKERQRKLQEKKERRIYSNWRRLIKKLVTREHLIMKYGYGNKNTK</sequence>
<dbReference type="Gene3D" id="2.20.20.110">
    <property type="entry name" value="Rad4, beta-hairpin domain BHD1"/>
    <property type="match status" value="1"/>
</dbReference>
<dbReference type="PANTHER" id="PTHR12135">
    <property type="entry name" value="DNA REPAIR PROTEIN XP-C / RAD4"/>
    <property type="match status" value="1"/>
</dbReference>
<proteinExistence type="inferred from homology"/>
<dbReference type="GO" id="GO:0005737">
    <property type="term" value="C:cytoplasm"/>
    <property type="evidence" value="ECO:0007669"/>
    <property type="project" value="TreeGrafter"/>
</dbReference>
<dbReference type="Pfam" id="PF10404">
    <property type="entry name" value="BHD_2"/>
    <property type="match status" value="1"/>
</dbReference>
<feature type="domain" description="Rad4 beta-hairpin" evidence="7">
    <location>
        <begin position="690"/>
        <end position="741"/>
    </location>
</feature>
<keyword evidence="11" id="KW-1185">Reference proteome</keyword>
<feature type="region of interest" description="Disordered" evidence="6">
    <location>
        <begin position="72"/>
        <end position="100"/>
    </location>
</feature>
<dbReference type="InterPro" id="IPR018326">
    <property type="entry name" value="Rad4_beta-hairpin_dom1"/>
</dbReference>
<dbReference type="AlphaFoldDB" id="A0A1Y1XIH7"/>
<feature type="compositionally biased region" description="Low complexity" evidence="6">
    <location>
        <begin position="216"/>
        <end position="226"/>
    </location>
</feature>
<accession>A0A1Y1XIH7</accession>
<dbReference type="Proteomes" id="UP000193944">
    <property type="component" value="Unassembled WGS sequence"/>
</dbReference>
<dbReference type="SMART" id="SM01031">
    <property type="entry name" value="BHD_2"/>
    <property type="match status" value="1"/>
</dbReference>
<feature type="region of interest" description="Disordered" evidence="6">
    <location>
        <begin position="326"/>
        <end position="348"/>
    </location>
</feature>
<evidence type="ECO:0000259" key="9">
    <source>
        <dbReference type="SMART" id="SM01032"/>
    </source>
</evidence>
<comment type="caution">
    <text evidence="10">The sequence shown here is derived from an EMBL/GenBank/DDBJ whole genome shotgun (WGS) entry which is preliminary data.</text>
</comment>
<dbReference type="Gene3D" id="3.90.260.10">
    <property type="entry name" value="Transglutaminase-like"/>
    <property type="match status" value="1"/>
</dbReference>
<evidence type="ECO:0000256" key="6">
    <source>
        <dbReference type="SAM" id="MobiDB-lite"/>
    </source>
</evidence>
<feature type="compositionally biased region" description="Basic and acidic residues" evidence="6">
    <location>
        <begin position="227"/>
        <end position="250"/>
    </location>
</feature>
<dbReference type="PANTHER" id="PTHR12135:SF0">
    <property type="entry name" value="DNA REPAIR PROTEIN COMPLEMENTING XP-C CELLS"/>
    <property type="match status" value="1"/>
</dbReference>
<evidence type="ECO:0000313" key="10">
    <source>
        <dbReference type="EMBL" id="ORX85555.1"/>
    </source>
</evidence>
<feature type="compositionally biased region" description="Low complexity" evidence="6">
    <location>
        <begin position="81"/>
        <end position="93"/>
    </location>
</feature>
<gene>
    <name evidence="10" type="ORF">BCR32DRAFT_290640</name>
</gene>
<dbReference type="InterPro" id="IPR004583">
    <property type="entry name" value="DNA_repair_Rad4"/>
</dbReference>
<dbReference type="Pfam" id="PF03835">
    <property type="entry name" value="Rad4"/>
    <property type="match status" value="1"/>
</dbReference>
<feature type="region of interest" description="Disordered" evidence="6">
    <location>
        <begin position="475"/>
        <end position="503"/>
    </location>
</feature>
<dbReference type="FunFam" id="3.30.70.2460:FF:000001">
    <property type="entry name" value="DNA repair protein Rad4 family"/>
    <property type="match status" value="1"/>
</dbReference>
<reference evidence="10 11" key="2">
    <citation type="submission" date="2016-08" db="EMBL/GenBank/DDBJ databases">
        <title>Pervasive Adenine N6-methylation of Active Genes in Fungi.</title>
        <authorList>
            <consortium name="DOE Joint Genome Institute"/>
            <person name="Mondo S.J."/>
            <person name="Dannebaum R.O."/>
            <person name="Kuo R.C."/>
            <person name="Labutti K."/>
            <person name="Haridas S."/>
            <person name="Kuo A."/>
            <person name="Salamov A."/>
            <person name="Ahrendt S.R."/>
            <person name="Lipzen A."/>
            <person name="Sullivan W."/>
            <person name="Andreopoulos W.B."/>
            <person name="Clum A."/>
            <person name="Lindquist E."/>
            <person name="Daum C."/>
            <person name="Ramamoorthy G.K."/>
            <person name="Gryganskyi A."/>
            <person name="Culley D."/>
            <person name="Magnuson J.K."/>
            <person name="James T.Y."/>
            <person name="O'Malley M.A."/>
            <person name="Stajich J.E."/>
            <person name="Spatafora J.W."/>
            <person name="Visel A."/>
            <person name="Grigoriev I.V."/>
        </authorList>
    </citation>
    <scope>NUCLEOTIDE SEQUENCE [LARGE SCALE GENOMIC DNA]</scope>
    <source>
        <strain evidence="10 11">S4</strain>
    </source>
</reference>
<dbReference type="SMART" id="SM01030">
    <property type="entry name" value="BHD_1"/>
    <property type="match status" value="1"/>
</dbReference>
<feature type="compositionally biased region" description="Basic and acidic residues" evidence="6">
    <location>
        <begin position="488"/>
        <end position="501"/>
    </location>
</feature>
<evidence type="ECO:0000256" key="2">
    <source>
        <dbReference type="ARBA" id="ARBA00009525"/>
    </source>
</evidence>
<comment type="similarity">
    <text evidence="2">Belongs to the XPC family.</text>
</comment>
<dbReference type="SMART" id="SM01032">
    <property type="entry name" value="BHD_3"/>
    <property type="match status" value="1"/>
</dbReference>
<dbReference type="SUPFAM" id="SSF54001">
    <property type="entry name" value="Cysteine proteinases"/>
    <property type="match status" value="1"/>
</dbReference>
<feature type="domain" description="Rad4 beta-hairpin" evidence="9">
    <location>
        <begin position="820"/>
        <end position="894"/>
    </location>
</feature>
<feature type="compositionally biased region" description="Basic residues" evidence="6">
    <location>
        <begin position="251"/>
        <end position="260"/>
    </location>
</feature>
<evidence type="ECO:0000259" key="7">
    <source>
        <dbReference type="SMART" id="SM01030"/>
    </source>
</evidence>
<dbReference type="GO" id="GO:0003697">
    <property type="term" value="F:single-stranded DNA binding"/>
    <property type="evidence" value="ECO:0007669"/>
    <property type="project" value="TreeGrafter"/>
</dbReference>
<name>A0A1Y1XIH7_9FUNG</name>
<dbReference type="OrthoDB" id="300780at2759"/>
<evidence type="ECO:0000256" key="3">
    <source>
        <dbReference type="ARBA" id="ARBA00022763"/>
    </source>
</evidence>
<dbReference type="GO" id="GO:0071942">
    <property type="term" value="C:XPC complex"/>
    <property type="evidence" value="ECO:0007669"/>
    <property type="project" value="TreeGrafter"/>
</dbReference>
<feature type="compositionally biased region" description="Acidic residues" evidence="6">
    <location>
        <begin position="329"/>
        <end position="345"/>
    </location>
</feature>
<dbReference type="Gene3D" id="3.30.70.2460">
    <property type="entry name" value="Rad4, beta-hairpin domain BHD3"/>
    <property type="match status" value="1"/>
</dbReference>
<keyword evidence="4" id="KW-0234">DNA repair</keyword>
<dbReference type="EMBL" id="MCFG01000034">
    <property type="protein sequence ID" value="ORX85555.1"/>
    <property type="molecule type" value="Genomic_DNA"/>
</dbReference>
<comment type="subcellular location">
    <subcellularLocation>
        <location evidence="1">Nucleus</location>
    </subcellularLocation>
</comment>
<dbReference type="GO" id="GO:0003684">
    <property type="term" value="F:damaged DNA binding"/>
    <property type="evidence" value="ECO:0007669"/>
    <property type="project" value="InterPro"/>
</dbReference>
<dbReference type="GO" id="GO:0006289">
    <property type="term" value="P:nucleotide-excision repair"/>
    <property type="evidence" value="ECO:0007669"/>
    <property type="project" value="InterPro"/>
</dbReference>
<dbReference type="InterPro" id="IPR018328">
    <property type="entry name" value="Rad4_beta-hairpin_dom3"/>
</dbReference>
<dbReference type="InterPro" id="IPR018327">
    <property type="entry name" value="BHD_2"/>
</dbReference>
<feature type="compositionally biased region" description="Basic and acidic residues" evidence="6">
    <location>
        <begin position="261"/>
        <end position="279"/>
    </location>
</feature>